<name>A0ACC1J2S3_9FUNG</name>
<evidence type="ECO:0000313" key="1">
    <source>
        <dbReference type="EMBL" id="KAJ1935415.1"/>
    </source>
</evidence>
<protein>
    <submittedName>
        <fullName evidence="1">Uncharacterized protein</fullName>
    </submittedName>
</protein>
<organism evidence="1 2">
    <name type="scientific">Linderina macrospora</name>
    <dbReference type="NCBI Taxonomy" id="4868"/>
    <lineage>
        <taxon>Eukaryota</taxon>
        <taxon>Fungi</taxon>
        <taxon>Fungi incertae sedis</taxon>
        <taxon>Zoopagomycota</taxon>
        <taxon>Kickxellomycotina</taxon>
        <taxon>Kickxellomycetes</taxon>
        <taxon>Kickxellales</taxon>
        <taxon>Kickxellaceae</taxon>
        <taxon>Linderina</taxon>
    </lineage>
</organism>
<gene>
    <name evidence="1" type="ORF">FBU59_005393</name>
</gene>
<comment type="caution">
    <text evidence="1">The sequence shown here is derived from an EMBL/GenBank/DDBJ whole genome shotgun (WGS) entry which is preliminary data.</text>
</comment>
<reference evidence="1" key="1">
    <citation type="submission" date="2022-07" db="EMBL/GenBank/DDBJ databases">
        <title>Phylogenomic reconstructions and comparative analyses of Kickxellomycotina fungi.</title>
        <authorList>
            <person name="Reynolds N.K."/>
            <person name="Stajich J.E."/>
            <person name="Barry K."/>
            <person name="Grigoriev I.V."/>
            <person name="Crous P."/>
            <person name="Smith M.E."/>
        </authorList>
    </citation>
    <scope>NUCLEOTIDE SEQUENCE</scope>
    <source>
        <strain evidence="1">NRRL 5244</strain>
    </source>
</reference>
<sequence>MHAAADEFYHFNKAIITMLHHIFNLRKQQRLLATNKASGLGKDADAELLIEHENDPDPWIVPRCSSYLGFTYTYTKLHGFLNDAIKQTTFSPPDLKMTESGHYRTLEQGNLRSNGLAVSMTNALVSDPPEQQRQQQRLQQGGAGVRKMSVDSVLHPARPHLFESNSSTFKSAQEIDLAGNLRGAQPGMSALGNMTIPADDINTLLNSLVSGTGSAVTGTQQQPTLPEPLFPDIRCQDMLSAAATSSATQQSTDKMSNGELQEMIMKMISSPQQYATHT</sequence>
<feature type="non-terminal residue" evidence="1">
    <location>
        <position position="278"/>
    </location>
</feature>
<dbReference type="EMBL" id="JANBPW010004261">
    <property type="protein sequence ID" value="KAJ1935415.1"/>
    <property type="molecule type" value="Genomic_DNA"/>
</dbReference>
<keyword evidence="2" id="KW-1185">Reference proteome</keyword>
<evidence type="ECO:0000313" key="2">
    <source>
        <dbReference type="Proteomes" id="UP001150603"/>
    </source>
</evidence>
<dbReference type="Proteomes" id="UP001150603">
    <property type="component" value="Unassembled WGS sequence"/>
</dbReference>
<accession>A0ACC1J2S3</accession>
<proteinExistence type="predicted"/>